<feature type="non-terminal residue" evidence="1">
    <location>
        <position position="1"/>
    </location>
</feature>
<name>A0A0G0FJA6_9BACT</name>
<reference evidence="1 2" key="1">
    <citation type="journal article" date="2015" name="Nature">
        <title>rRNA introns, odd ribosomes, and small enigmatic genomes across a large radiation of phyla.</title>
        <authorList>
            <person name="Brown C.T."/>
            <person name="Hug L.A."/>
            <person name="Thomas B.C."/>
            <person name="Sharon I."/>
            <person name="Castelle C.J."/>
            <person name="Singh A."/>
            <person name="Wilkins M.J."/>
            <person name="Williams K.H."/>
            <person name="Banfield J.F."/>
        </authorList>
    </citation>
    <scope>NUCLEOTIDE SEQUENCE [LARGE SCALE GENOMIC DNA]</scope>
</reference>
<sequence>YDRSNPYLTAYMLKSLGGFYFPKNSKKSPNKSGRFLKNFSSDWIIDVDPIQIA</sequence>
<evidence type="ECO:0000313" key="1">
    <source>
        <dbReference type="EMBL" id="KKP87525.1"/>
    </source>
</evidence>
<dbReference type="EMBL" id="LBQZ01000046">
    <property type="protein sequence ID" value="KKP87525.1"/>
    <property type="molecule type" value="Genomic_DNA"/>
</dbReference>
<dbReference type="AlphaFoldDB" id="A0A0G0FJA6"/>
<comment type="caution">
    <text evidence="1">The sequence shown here is derived from an EMBL/GenBank/DDBJ whole genome shotgun (WGS) entry which is preliminary data.</text>
</comment>
<proteinExistence type="predicted"/>
<organism evidence="1 2">
    <name type="scientific">Candidatus Nomurabacteria bacterium GW2011_GWC2_35_8</name>
    <dbReference type="NCBI Taxonomy" id="1618752"/>
    <lineage>
        <taxon>Bacteria</taxon>
        <taxon>Candidatus Nomuraibacteriota</taxon>
    </lineage>
</organism>
<evidence type="ECO:0000313" key="2">
    <source>
        <dbReference type="Proteomes" id="UP000034798"/>
    </source>
</evidence>
<protein>
    <submittedName>
        <fullName evidence="1">Uncharacterized protein</fullName>
    </submittedName>
</protein>
<dbReference type="Proteomes" id="UP000034798">
    <property type="component" value="Unassembled WGS sequence"/>
</dbReference>
<accession>A0A0G0FJA6</accession>
<gene>
    <name evidence="1" type="ORF">UR91_C0046G0001</name>
</gene>